<dbReference type="PROSITE" id="PS00211">
    <property type="entry name" value="ABC_TRANSPORTER_1"/>
    <property type="match status" value="1"/>
</dbReference>
<evidence type="ECO:0000256" key="3">
    <source>
        <dbReference type="ARBA" id="ARBA00022840"/>
    </source>
</evidence>
<dbReference type="PANTHER" id="PTHR43423">
    <property type="entry name" value="ABC TRANSPORTER I FAMILY MEMBER 17"/>
    <property type="match status" value="1"/>
</dbReference>
<dbReference type="InterPro" id="IPR017871">
    <property type="entry name" value="ABC_transporter-like_CS"/>
</dbReference>
<dbReference type="InterPro" id="IPR027417">
    <property type="entry name" value="P-loop_NTPase"/>
</dbReference>
<evidence type="ECO:0000259" key="5">
    <source>
        <dbReference type="PROSITE" id="PS50893"/>
    </source>
</evidence>
<proteinExistence type="predicted"/>
<evidence type="ECO:0000256" key="1">
    <source>
        <dbReference type="ARBA" id="ARBA00022448"/>
    </source>
</evidence>
<dbReference type="InterPro" id="IPR003439">
    <property type="entry name" value="ABC_transporter-like_ATP-bd"/>
</dbReference>
<reference evidence="6 7" key="1">
    <citation type="submission" date="2021-03" db="EMBL/GenBank/DDBJ databases">
        <title>Sequencing the genomes of 1000 actinobacteria strains.</title>
        <authorList>
            <person name="Klenk H.-P."/>
        </authorList>
    </citation>
    <scope>NUCLEOTIDE SEQUENCE [LARGE SCALE GENOMIC DNA]</scope>
    <source>
        <strain evidence="6 7">DSM 14566</strain>
    </source>
</reference>
<dbReference type="Proteomes" id="UP001519290">
    <property type="component" value="Unassembled WGS sequence"/>
</dbReference>
<evidence type="ECO:0000313" key="7">
    <source>
        <dbReference type="Proteomes" id="UP001519290"/>
    </source>
</evidence>
<dbReference type="InterPro" id="IPR003593">
    <property type="entry name" value="AAA+_ATPase"/>
</dbReference>
<evidence type="ECO:0000313" key="6">
    <source>
        <dbReference type="EMBL" id="MBP2382997.1"/>
    </source>
</evidence>
<gene>
    <name evidence="6" type="ORF">JOF43_002986</name>
</gene>
<accession>A0ABS4X3I9</accession>
<keyword evidence="1" id="KW-0813">Transport</keyword>
<dbReference type="PROSITE" id="PS50893">
    <property type="entry name" value="ABC_TRANSPORTER_2"/>
    <property type="match status" value="1"/>
</dbReference>
<organism evidence="6 7">
    <name type="scientific">Brachybacterium sacelli</name>
    <dbReference type="NCBI Taxonomy" id="173364"/>
    <lineage>
        <taxon>Bacteria</taxon>
        <taxon>Bacillati</taxon>
        <taxon>Actinomycetota</taxon>
        <taxon>Actinomycetes</taxon>
        <taxon>Micrococcales</taxon>
        <taxon>Dermabacteraceae</taxon>
        <taxon>Brachybacterium</taxon>
    </lineage>
</organism>
<sequence>MAAPQPINVEDLNIYYSDFLAVEGVDVQIRPRSVTALIGPSGCGKSTFLRTLNRMHEVIPGAYAQGTVEINGENIYDPRVDPVNVRRRVGMVFQKANPFPTMSIRDNVLAGVKLNSRRMSKKAGDELVERSLRGANLWNEVKDRLDKPGMGLSGGQQQRLCIARTIAVKPEVVLMDEPCSALDPISTLAIEDLIHELKEEYTIVIVTHNMQQASRVSDRTGFFNIAGTGKPGHLIEVDDTEKMFTNPANKQTEDYISGRFG</sequence>
<dbReference type="CDD" id="cd03260">
    <property type="entry name" value="ABC_PstB_phosphate_transporter"/>
    <property type="match status" value="1"/>
</dbReference>
<dbReference type="NCBIfam" id="TIGR00972">
    <property type="entry name" value="3a0107s01c2"/>
    <property type="match status" value="1"/>
</dbReference>
<dbReference type="Gene3D" id="3.40.50.300">
    <property type="entry name" value="P-loop containing nucleotide triphosphate hydrolases"/>
    <property type="match status" value="1"/>
</dbReference>
<dbReference type="PANTHER" id="PTHR43423:SF1">
    <property type="entry name" value="ABC TRANSPORTER I FAMILY MEMBER 17"/>
    <property type="match status" value="1"/>
</dbReference>
<dbReference type="GO" id="GO:0005524">
    <property type="term" value="F:ATP binding"/>
    <property type="evidence" value="ECO:0007669"/>
    <property type="project" value="UniProtKB-KW"/>
</dbReference>
<dbReference type="SUPFAM" id="SSF52540">
    <property type="entry name" value="P-loop containing nucleoside triphosphate hydrolases"/>
    <property type="match status" value="1"/>
</dbReference>
<keyword evidence="7" id="KW-1185">Reference proteome</keyword>
<name>A0ABS4X3I9_9MICO</name>
<evidence type="ECO:0000256" key="4">
    <source>
        <dbReference type="ARBA" id="ARBA00022967"/>
    </source>
</evidence>
<keyword evidence="3 6" id="KW-0067">ATP-binding</keyword>
<evidence type="ECO:0000256" key="2">
    <source>
        <dbReference type="ARBA" id="ARBA00022741"/>
    </source>
</evidence>
<comment type="caution">
    <text evidence="6">The sequence shown here is derived from an EMBL/GenBank/DDBJ whole genome shotgun (WGS) entry which is preliminary data.</text>
</comment>
<dbReference type="InterPro" id="IPR005670">
    <property type="entry name" value="PstB-like"/>
</dbReference>
<dbReference type="SMART" id="SM00382">
    <property type="entry name" value="AAA"/>
    <property type="match status" value="1"/>
</dbReference>
<dbReference type="RefSeq" id="WP_209903524.1">
    <property type="nucleotide sequence ID" value="NZ_BAAAJW010000005.1"/>
</dbReference>
<dbReference type="EMBL" id="JAGIOD010000002">
    <property type="protein sequence ID" value="MBP2382997.1"/>
    <property type="molecule type" value="Genomic_DNA"/>
</dbReference>
<keyword evidence="4" id="KW-1278">Translocase</keyword>
<dbReference type="Pfam" id="PF00005">
    <property type="entry name" value="ABC_tran"/>
    <property type="match status" value="1"/>
</dbReference>
<keyword evidence="2" id="KW-0547">Nucleotide-binding</keyword>
<protein>
    <submittedName>
        <fullName evidence="6">Phosphate transport system ATP-binding protein</fullName>
    </submittedName>
</protein>
<feature type="domain" description="ABC transporter" evidence="5">
    <location>
        <begin position="7"/>
        <end position="250"/>
    </location>
</feature>